<sequence length="593" mass="66064">MSWYVDQWVEQVPLIVEPDIHNRDSMVSNDTTDIYPSTRSSFTTSALGLSVSSKLAPTNNTRSLRTIESPSIVFDHGRQKHQGAPQPPLGIVAQRAAQLLEHVEQSSLSPGPTSRHHQSASSLDKTSKSAATKVAVVPTSTVIQEIRQSAAPRLSSQSIQCSPTNRPAPAAKRRASRTNSIQQPNAPQTRQAESTDTMTEDWEAELVREAEKLKLEPPNGLTPEPSTDQRPGHQEKRQENGQWEKEGMWEARREVAREAEDKTRREAGREIAYPPAAPRRPIRAAANGVTSVHVGVRPRLHPALSDASLRRNQPDEHLSTPVSPPLETSQAAILPGNVNASDNQFYVSEHAEQAKLEYEAWLRKKPEREGGIRPDDEDHGSRQWTPKSRAVARPGQIRDIAPVRVWGDEGLTPQVVPVTPRNGWEQYGYPFDYTQPNAQHGPGGYMYMDPNLYGQGYWDPRYWTVFGDHQEESQQTEFGKGRTTASWEQGQENQASDSDGNDISEQDYSDDLNHYSSTNMYNPYQQWPMMGVQGPINPYMGMFSGDGKSMTSPPQQSPMSSGQTPTDNLKAYDSTKAKQGRLGYYGFLEGRGE</sequence>
<evidence type="ECO:0000313" key="2">
    <source>
        <dbReference type="EMBL" id="ORY31314.1"/>
    </source>
</evidence>
<feature type="region of interest" description="Disordered" evidence="1">
    <location>
        <begin position="149"/>
        <end position="200"/>
    </location>
</feature>
<dbReference type="OrthoDB" id="2576211at2759"/>
<feature type="compositionally biased region" description="Low complexity" evidence="1">
    <location>
        <begin position="549"/>
        <end position="566"/>
    </location>
</feature>
<feature type="compositionally biased region" description="Basic and acidic residues" evidence="1">
    <location>
        <begin position="367"/>
        <end position="381"/>
    </location>
</feature>
<feature type="compositionally biased region" description="Polar residues" evidence="1">
    <location>
        <begin position="178"/>
        <end position="197"/>
    </location>
</feature>
<dbReference type="Proteomes" id="UP000193986">
    <property type="component" value="Unassembled WGS sequence"/>
</dbReference>
<feature type="compositionally biased region" description="Basic and acidic residues" evidence="1">
    <location>
        <begin position="308"/>
        <end position="318"/>
    </location>
</feature>
<feature type="region of interest" description="Disordered" evidence="1">
    <location>
        <begin position="543"/>
        <end position="575"/>
    </location>
</feature>
<accession>A0A1Y2B980</accession>
<feature type="region of interest" description="Disordered" evidence="1">
    <location>
        <begin position="473"/>
        <end position="514"/>
    </location>
</feature>
<keyword evidence="3" id="KW-1185">Reference proteome</keyword>
<feature type="compositionally biased region" description="Basic and acidic residues" evidence="1">
    <location>
        <begin position="230"/>
        <end position="269"/>
    </location>
</feature>
<organism evidence="2 3">
    <name type="scientific">Naematelia encephala</name>
    <dbReference type="NCBI Taxonomy" id="71784"/>
    <lineage>
        <taxon>Eukaryota</taxon>
        <taxon>Fungi</taxon>
        <taxon>Dikarya</taxon>
        <taxon>Basidiomycota</taxon>
        <taxon>Agaricomycotina</taxon>
        <taxon>Tremellomycetes</taxon>
        <taxon>Tremellales</taxon>
        <taxon>Naemateliaceae</taxon>
        <taxon>Naematelia</taxon>
    </lineage>
</organism>
<feature type="compositionally biased region" description="Acidic residues" evidence="1">
    <location>
        <begin position="499"/>
        <end position="510"/>
    </location>
</feature>
<feature type="compositionally biased region" description="Polar residues" evidence="1">
    <location>
        <begin position="154"/>
        <end position="165"/>
    </location>
</feature>
<feature type="region of interest" description="Disordered" evidence="1">
    <location>
        <begin position="104"/>
        <end position="131"/>
    </location>
</feature>
<proteinExistence type="predicted"/>
<feature type="region of interest" description="Disordered" evidence="1">
    <location>
        <begin position="212"/>
        <end position="279"/>
    </location>
</feature>
<protein>
    <submittedName>
        <fullName evidence="2">Uncharacterized protein</fullName>
    </submittedName>
</protein>
<name>A0A1Y2B980_9TREE</name>
<comment type="caution">
    <text evidence="2">The sequence shown here is derived from an EMBL/GenBank/DDBJ whole genome shotgun (WGS) entry which is preliminary data.</text>
</comment>
<reference evidence="2 3" key="1">
    <citation type="submission" date="2016-07" db="EMBL/GenBank/DDBJ databases">
        <title>Pervasive Adenine N6-methylation of Active Genes in Fungi.</title>
        <authorList>
            <consortium name="DOE Joint Genome Institute"/>
            <person name="Mondo S.J."/>
            <person name="Dannebaum R.O."/>
            <person name="Kuo R.C."/>
            <person name="Labutti K."/>
            <person name="Haridas S."/>
            <person name="Kuo A."/>
            <person name="Salamov A."/>
            <person name="Ahrendt S.R."/>
            <person name="Lipzen A."/>
            <person name="Sullivan W."/>
            <person name="Andreopoulos W.B."/>
            <person name="Clum A."/>
            <person name="Lindquist E."/>
            <person name="Daum C."/>
            <person name="Ramamoorthy G.K."/>
            <person name="Gryganskyi A."/>
            <person name="Culley D."/>
            <person name="Magnuson J.K."/>
            <person name="James T.Y."/>
            <person name="O'Malley M.A."/>
            <person name="Stajich J.E."/>
            <person name="Spatafora J.W."/>
            <person name="Visel A."/>
            <person name="Grigoriev I.V."/>
        </authorList>
    </citation>
    <scope>NUCLEOTIDE SEQUENCE [LARGE SCALE GENOMIC DNA]</scope>
    <source>
        <strain evidence="2 3">68-887.2</strain>
    </source>
</reference>
<feature type="region of interest" description="Disordered" evidence="1">
    <location>
        <begin position="367"/>
        <end position="393"/>
    </location>
</feature>
<gene>
    <name evidence="2" type="ORF">BCR39DRAFT_527486</name>
</gene>
<dbReference type="EMBL" id="MCFC01000016">
    <property type="protein sequence ID" value="ORY31314.1"/>
    <property type="molecule type" value="Genomic_DNA"/>
</dbReference>
<feature type="compositionally biased region" description="Polar residues" evidence="1">
    <location>
        <begin position="119"/>
        <end position="130"/>
    </location>
</feature>
<dbReference type="AlphaFoldDB" id="A0A1Y2B980"/>
<evidence type="ECO:0000256" key="1">
    <source>
        <dbReference type="SAM" id="MobiDB-lite"/>
    </source>
</evidence>
<evidence type="ECO:0000313" key="3">
    <source>
        <dbReference type="Proteomes" id="UP000193986"/>
    </source>
</evidence>
<feature type="compositionally biased region" description="Polar residues" evidence="1">
    <location>
        <begin position="473"/>
        <end position="498"/>
    </location>
</feature>
<feature type="region of interest" description="Disordered" evidence="1">
    <location>
        <begin position="304"/>
        <end position="326"/>
    </location>
</feature>
<dbReference type="InParanoid" id="A0A1Y2B980"/>